<dbReference type="PROSITE" id="PS01153">
    <property type="entry name" value="NOL1_NOP2_SUN"/>
    <property type="match status" value="1"/>
</dbReference>
<feature type="binding site" evidence="14">
    <location>
        <position position="334"/>
    </location>
    <ligand>
        <name>S-adenosyl-L-methionine</name>
        <dbReference type="ChEBI" id="CHEBI:59789"/>
    </ligand>
</feature>
<dbReference type="PANTHER" id="PTHR22807">
    <property type="entry name" value="NOP2 YEAST -RELATED NOL1/NOP2/FMU SUN DOMAIN-CONTAINING"/>
    <property type="match status" value="1"/>
</dbReference>
<evidence type="ECO:0000256" key="2">
    <source>
        <dbReference type="ARBA" id="ARBA00004496"/>
    </source>
</evidence>
<dbReference type="AlphaFoldDB" id="G9XG55"/>
<keyword evidence="6" id="KW-0698">rRNA processing</keyword>
<dbReference type="FunFam" id="3.40.50.150:FF:000022">
    <property type="entry name" value="Ribosomal RNA small subunit methyltransferase B"/>
    <property type="match status" value="1"/>
</dbReference>
<evidence type="ECO:0000313" key="16">
    <source>
        <dbReference type="EMBL" id="EHL15169.1"/>
    </source>
</evidence>
<keyword evidence="9 14" id="KW-0949">S-adenosyl-L-methionine</keyword>
<dbReference type="EMBL" id="AFZG01000096">
    <property type="protein sequence ID" value="EHL15169.1"/>
    <property type="molecule type" value="Genomic_DNA"/>
</dbReference>
<feature type="binding site" evidence="14">
    <location>
        <position position="289"/>
    </location>
    <ligand>
        <name>S-adenosyl-L-methionine</name>
        <dbReference type="ChEBI" id="CHEBI:59789"/>
    </ligand>
</feature>
<dbReference type="HOGENOM" id="CLU_005316_0_1_9"/>
<comment type="caution">
    <text evidence="16">The sequence shown here is derived from an EMBL/GenBank/DDBJ whole genome shotgun (WGS) entry which is preliminary data.</text>
</comment>
<evidence type="ECO:0000256" key="5">
    <source>
        <dbReference type="ARBA" id="ARBA00022490"/>
    </source>
</evidence>
<evidence type="ECO:0000256" key="6">
    <source>
        <dbReference type="ARBA" id="ARBA00022552"/>
    </source>
</evidence>
<dbReference type="InterPro" id="IPR023267">
    <property type="entry name" value="RCMT"/>
</dbReference>
<feature type="binding site" evidence="14">
    <location>
        <begin position="265"/>
        <end position="271"/>
    </location>
    <ligand>
        <name>S-adenosyl-L-methionine</name>
        <dbReference type="ChEBI" id="CHEBI:59789"/>
    </ligand>
</feature>
<keyword evidence="5" id="KW-0963">Cytoplasm</keyword>
<dbReference type="PATRIC" id="fig|796940.3.peg.2262"/>
<keyword evidence="8 14" id="KW-0808">Transferase</keyword>
<comment type="subcellular location">
    <subcellularLocation>
        <location evidence="2">Cytoplasm</location>
    </subcellularLocation>
</comment>
<evidence type="ECO:0000256" key="13">
    <source>
        <dbReference type="ARBA" id="ARBA00047283"/>
    </source>
</evidence>
<protein>
    <recommendedName>
        <fullName evidence="4">16S rRNA (cytosine(967)-C(5))-methyltransferase</fullName>
        <ecNumber evidence="4">2.1.1.176</ecNumber>
    </recommendedName>
    <alternativeName>
        <fullName evidence="11">16S rRNA m5C967 methyltransferase</fullName>
    </alternativeName>
    <alternativeName>
        <fullName evidence="12">rRNA (cytosine-C(5)-)-methyltransferase RsmB</fullName>
    </alternativeName>
</protein>
<sequence length="436" mass="50747">MINARRIIYKILYDVKYDKKYSNITINETFKNIDLDYEMRGFITYIVYGVLSNINYLDYFIKQYSDIAFSKISKKAKLILEMAFFEIIFMNSSVNYASVNENVKLVKKYDNRAKSFVNAVLRKFTSDENNINIAKNYEFSDVKEDVKYILTRYSVSEYIAQRLLDNYKIEFTQELLRSMADTPDIFIRGNRLKTDIYDLKTNLQKLGNKFDIIDEENMIVSLKNFKDISKNDMYKKGLFSVQDYASMKTVLVLSPKSYEDVLDICAAPGGKSVFMAELMENKGSITSLDISSKKLKLLEEQTKRLGIDIIKTYVNDATIYKSEYKNKFDKVLCDVPCSGIGILRRKPEIRYKKFEDIQNIIDVQKQILKNASLYLKKDGILVYSTCTLGKEENSDVISEFLDKNGNFELLSQNEYYPHIDSTDGFFICKMRKNGND</sequence>
<gene>
    <name evidence="16" type="ORF">HMPREF9628_00820</name>
</gene>
<evidence type="ECO:0000256" key="10">
    <source>
        <dbReference type="ARBA" id="ARBA00022884"/>
    </source>
</evidence>
<evidence type="ECO:0000313" key="17">
    <source>
        <dbReference type="Proteomes" id="UP000003379"/>
    </source>
</evidence>
<dbReference type="EC" id="2.1.1.176" evidence="4"/>
<dbReference type="InterPro" id="IPR018314">
    <property type="entry name" value="RsmB/NOL1/NOP2-like_CS"/>
</dbReference>
<evidence type="ECO:0000256" key="8">
    <source>
        <dbReference type="ARBA" id="ARBA00022679"/>
    </source>
</evidence>
<dbReference type="GO" id="GO:0008649">
    <property type="term" value="F:rRNA methyltransferase activity"/>
    <property type="evidence" value="ECO:0007669"/>
    <property type="project" value="InterPro"/>
</dbReference>
<comment type="function">
    <text evidence="1">Specifically methylates the cytosine at position 967 (m5C967) of 16S rRNA.</text>
</comment>
<dbReference type="Proteomes" id="UP000003379">
    <property type="component" value="Unassembled WGS sequence"/>
</dbReference>
<comment type="similarity">
    <text evidence="3 14">Belongs to the class I-like SAM-binding methyltransferase superfamily. RsmB/NOP family.</text>
</comment>
<dbReference type="PRINTS" id="PR02008">
    <property type="entry name" value="RCMTFAMILY"/>
</dbReference>
<feature type="binding site" evidence="14">
    <location>
        <position position="316"/>
    </location>
    <ligand>
        <name>S-adenosyl-L-methionine</name>
        <dbReference type="ChEBI" id="CHEBI:59789"/>
    </ligand>
</feature>
<keyword evidence="10 14" id="KW-0694">RNA-binding</keyword>
<name>G9XG55_9FIRM</name>
<dbReference type="PANTHER" id="PTHR22807:SF53">
    <property type="entry name" value="RIBOSOMAL RNA SMALL SUBUNIT METHYLTRANSFERASE B-RELATED"/>
    <property type="match status" value="1"/>
</dbReference>
<evidence type="ECO:0000256" key="12">
    <source>
        <dbReference type="ARBA" id="ARBA00031088"/>
    </source>
</evidence>
<dbReference type="Gene3D" id="3.30.70.1170">
    <property type="entry name" value="Sun protein, domain 3"/>
    <property type="match status" value="1"/>
</dbReference>
<dbReference type="InterPro" id="IPR035926">
    <property type="entry name" value="NusB-like_sf"/>
</dbReference>
<dbReference type="InterPro" id="IPR049560">
    <property type="entry name" value="MeTrfase_RsmB-F_NOP2_cat"/>
</dbReference>
<dbReference type="CDD" id="cd02440">
    <property type="entry name" value="AdoMet_MTases"/>
    <property type="match status" value="1"/>
</dbReference>
<dbReference type="PROSITE" id="PS51686">
    <property type="entry name" value="SAM_MT_RSMB_NOP"/>
    <property type="match status" value="1"/>
</dbReference>
<reference evidence="16 17" key="1">
    <citation type="submission" date="2011-08" db="EMBL/GenBank/DDBJ databases">
        <title>The Genome Sequence of Eubacteriaceae bacterium CM5.</title>
        <authorList>
            <consortium name="The Broad Institute Genome Sequencing Platform"/>
            <person name="Earl A."/>
            <person name="Ward D."/>
            <person name="Feldgarden M."/>
            <person name="Gevers D."/>
            <person name="Sizova M."/>
            <person name="Hazen A."/>
            <person name="Epstein S."/>
            <person name="Young S.K."/>
            <person name="Zeng Q."/>
            <person name="Gargeya S."/>
            <person name="Fitzgerald M."/>
            <person name="Haas B."/>
            <person name="Abouelleil A."/>
            <person name="Alvarado L."/>
            <person name="Arachchi H.M."/>
            <person name="Berlin A."/>
            <person name="Brown A."/>
            <person name="Chapman S.B."/>
            <person name="Chen Z."/>
            <person name="Dunbar C."/>
            <person name="Freedman E."/>
            <person name="Gearin G."/>
            <person name="Gellesch M."/>
            <person name="Goldberg J."/>
            <person name="Griggs A."/>
            <person name="Gujja S."/>
            <person name="Heiman D."/>
            <person name="Howarth C."/>
            <person name="Larson L."/>
            <person name="Lui A."/>
            <person name="MacDonald P.J.P."/>
            <person name="Montmayeur A."/>
            <person name="Murphy C."/>
            <person name="Neiman D."/>
            <person name="Pearson M."/>
            <person name="Priest M."/>
            <person name="Roberts A."/>
            <person name="Saif S."/>
            <person name="Shea T."/>
            <person name="Shenoy N."/>
            <person name="Sisk P."/>
            <person name="Stolte C."/>
            <person name="Sykes S."/>
            <person name="Wortman J."/>
            <person name="Nusbaum C."/>
            <person name="Birren B."/>
        </authorList>
    </citation>
    <scope>NUCLEOTIDE SEQUENCE [LARGE SCALE GENOMIC DNA]</scope>
    <source>
        <strain evidence="16 17">CM5</strain>
    </source>
</reference>
<evidence type="ECO:0000256" key="4">
    <source>
        <dbReference type="ARBA" id="ARBA00012140"/>
    </source>
</evidence>
<evidence type="ECO:0000256" key="14">
    <source>
        <dbReference type="PROSITE-ProRule" id="PRU01023"/>
    </source>
</evidence>
<dbReference type="GO" id="GO:0005737">
    <property type="term" value="C:cytoplasm"/>
    <property type="evidence" value="ECO:0007669"/>
    <property type="project" value="UniProtKB-SubCell"/>
</dbReference>
<dbReference type="Gene3D" id="1.10.940.10">
    <property type="entry name" value="NusB-like"/>
    <property type="match status" value="1"/>
</dbReference>
<dbReference type="NCBIfam" id="TIGR00563">
    <property type="entry name" value="rsmB"/>
    <property type="match status" value="1"/>
</dbReference>
<proteinExistence type="inferred from homology"/>
<organism evidence="16 17">
    <name type="scientific">Peptoanaerobacter stomatis</name>
    <dbReference type="NCBI Taxonomy" id="796937"/>
    <lineage>
        <taxon>Bacteria</taxon>
        <taxon>Bacillati</taxon>
        <taxon>Bacillota</taxon>
        <taxon>Clostridia</taxon>
        <taxon>Peptostreptococcales</taxon>
        <taxon>Filifactoraceae</taxon>
        <taxon>Peptoanaerobacter</taxon>
    </lineage>
</organism>
<dbReference type="Pfam" id="PF01029">
    <property type="entry name" value="NusB"/>
    <property type="match status" value="1"/>
</dbReference>
<dbReference type="Gene3D" id="3.40.50.150">
    <property type="entry name" value="Vaccinia Virus protein VP39"/>
    <property type="match status" value="1"/>
</dbReference>
<comment type="catalytic activity">
    <reaction evidence="13">
        <text>cytidine(967) in 16S rRNA + S-adenosyl-L-methionine = 5-methylcytidine(967) in 16S rRNA + S-adenosyl-L-homocysteine + H(+)</text>
        <dbReference type="Rhea" id="RHEA:42748"/>
        <dbReference type="Rhea" id="RHEA-COMP:10219"/>
        <dbReference type="Rhea" id="RHEA-COMP:10220"/>
        <dbReference type="ChEBI" id="CHEBI:15378"/>
        <dbReference type="ChEBI" id="CHEBI:57856"/>
        <dbReference type="ChEBI" id="CHEBI:59789"/>
        <dbReference type="ChEBI" id="CHEBI:74483"/>
        <dbReference type="ChEBI" id="CHEBI:82748"/>
        <dbReference type="EC" id="2.1.1.176"/>
    </reaction>
</comment>
<accession>G9XG55</accession>
<feature type="domain" description="SAM-dependent MTase RsmB/NOP-type" evidence="15">
    <location>
        <begin position="175"/>
        <end position="436"/>
    </location>
</feature>
<dbReference type="SUPFAM" id="SSF53335">
    <property type="entry name" value="S-adenosyl-L-methionine-dependent methyltransferases"/>
    <property type="match status" value="1"/>
</dbReference>
<evidence type="ECO:0000256" key="7">
    <source>
        <dbReference type="ARBA" id="ARBA00022603"/>
    </source>
</evidence>
<feature type="active site" description="Nucleophile" evidence="14">
    <location>
        <position position="386"/>
    </location>
</feature>
<evidence type="ECO:0000256" key="11">
    <source>
        <dbReference type="ARBA" id="ARBA00030399"/>
    </source>
</evidence>
<dbReference type="InterPro" id="IPR006027">
    <property type="entry name" value="NusB_RsmB_TIM44"/>
</dbReference>
<evidence type="ECO:0000256" key="9">
    <source>
        <dbReference type="ARBA" id="ARBA00022691"/>
    </source>
</evidence>
<evidence type="ECO:0000259" key="15">
    <source>
        <dbReference type="PROSITE" id="PS51686"/>
    </source>
</evidence>
<dbReference type="InterPro" id="IPR004573">
    <property type="entry name" value="rRNA_ssu_MeTfrase_B"/>
</dbReference>
<evidence type="ECO:0000256" key="1">
    <source>
        <dbReference type="ARBA" id="ARBA00002724"/>
    </source>
</evidence>
<dbReference type="InterPro" id="IPR001678">
    <property type="entry name" value="MeTrfase_RsmB-F_NOP2_dom"/>
</dbReference>
<dbReference type="Pfam" id="PF01189">
    <property type="entry name" value="Methyltr_RsmB-F"/>
    <property type="match status" value="1"/>
</dbReference>
<dbReference type="RefSeq" id="WP_009528940.1">
    <property type="nucleotide sequence ID" value="NZ_JH414600.1"/>
</dbReference>
<dbReference type="InterPro" id="IPR029063">
    <property type="entry name" value="SAM-dependent_MTases_sf"/>
</dbReference>
<dbReference type="SUPFAM" id="SSF48013">
    <property type="entry name" value="NusB-like"/>
    <property type="match status" value="1"/>
</dbReference>
<dbReference type="STRING" id="796937.HMPREF9630_01381"/>
<dbReference type="GO" id="GO:0003723">
    <property type="term" value="F:RNA binding"/>
    <property type="evidence" value="ECO:0007669"/>
    <property type="project" value="UniProtKB-UniRule"/>
</dbReference>
<dbReference type="GO" id="GO:0006355">
    <property type="term" value="P:regulation of DNA-templated transcription"/>
    <property type="evidence" value="ECO:0007669"/>
    <property type="project" value="InterPro"/>
</dbReference>
<evidence type="ECO:0000256" key="3">
    <source>
        <dbReference type="ARBA" id="ARBA00007494"/>
    </source>
</evidence>
<keyword evidence="7 14" id="KW-0489">Methyltransferase</keyword>
<dbReference type="NCBIfam" id="NF011494">
    <property type="entry name" value="PRK14902.1"/>
    <property type="match status" value="1"/>
</dbReference>